<accession>A0A285KFW7</accession>
<dbReference type="Proteomes" id="UP000219612">
    <property type="component" value="Unassembled WGS sequence"/>
</dbReference>
<evidence type="ECO:0000313" key="1">
    <source>
        <dbReference type="EMBL" id="SNY70827.1"/>
    </source>
</evidence>
<evidence type="ECO:0000313" key="2">
    <source>
        <dbReference type="Proteomes" id="UP000219612"/>
    </source>
</evidence>
<dbReference type="AlphaFoldDB" id="A0A285KFW7"/>
<keyword evidence="2" id="KW-1185">Reference proteome</keyword>
<dbReference type="RefSeq" id="WP_097328458.1">
    <property type="nucleotide sequence ID" value="NZ_OBDY01000038.1"/>
</dbReference>
<dbReference type="EMBL" id="OBDY01000038">
    <property type="protein sequence ID" value="SNY70827.1"/>
    <property type="molecule type" value="Genomic_DNA"/>
</dbReference>
<organism evidence="1 2">
    <name type="scientific">Paractinoplanes atraurantiacus</name>
    <dbReference type="NCBI Taxonomy" id="1036182"/>
    <lineage>
        <taxon>Bacteria</taxon>
        <taxon>Bacillati</taxon>
        <taxon>Actinomycetota</taxon>
        <taxon>Actinomycetes</taxon>
        <taxon>Micromonosporales</taxon>
        <taxon>Micromonosporaceae</taxon>
        <taxon>Paractinoplanes</taxon>
    </lineage>
</organism>
<dbReference type="OrthoDB" id="3404555at2"/>
<name>A0A285KFW7_9ACTN</name>
<sequence length="96" mass="10314">MDHLADRLDRASDDLRAAERAVAPLTVPPGAFAETGPGLPGRVGRSLREHWTAVVAARAHEASGASARLTAIATSVRATRDAYRETDDAVRRRLEL</sequence>
<gene>
    <name evidence="1" type="ORF">SAMN05421748_13866</name>
</gene>
<evidence type="ECO:0008006" key="3">
    <source>
        <dbReference type="Google" id="ProtNLM"/>
    </source>
</evidence>
<reference evidence="1 2" key="1">
    <citation type="submission" date="2017-09" db="EMBL/GenBank/DDBJ databases">
        <authorList>
            <person name="Ehlers B."/>
            <person name="Leendertz F.H."/>
        </authorList>
    </citation>
    <scope>NUCLEOTIDE SEQUENCE [LARGE SCALE GENOMIC DNA]</scope>
    <source>
        <strain evidence="1 2">CGMCC 4.6857</strain>
    </source>
</reference>
<protein>
    <recommendedName>
        <fullName evidence="3">Excreted virulence factor EspC, type VII ESX diderm</fullName>
    </recommendedName>
</protein>
<proteinExistence type="predicted"/>